<reference evidence="3" key="1">
    <citation type="submission" date="2018-05" db="EMBL/GenBank/DDBJ databases">
        <authorList>
            <person name="Lanie J.A."/>
            <person name="Ng W.-L."/>
            <person name="Kazmierczak K.M."/>
            <person name="Andrzejewski T.M."/>
            <person name="Davidsen T.M."/>
            <person name="Wayne K.J."/>
            <person name="Tettelin H."/>
            <person name="Glass J.I."/>
            <person name="Rusch D."/>
            <person name="Podicherti R."/>
            <person name="Tsui H.-C.T."/>
            <person name="Winkler M.E."/>
        </authorList>
    </citation>
    <scope>NUCLEOTIDE SEQUENCE</scope>
</reference>
<proteinExistence type="predicted"/>
<evidence type="ECO:0000313" key="3">
    <source>
        <dbReference type="EMBL" id="SVA54349.1"/>
    </source>
</evidence>
<feature type="domain" description="DUF1587" evidence="1">
    <location>
        <begin position="122"/>
        <end position="143"/>
    </location>
</feature>
<dbReference type="GO" id="GO:0020037">
    <property type="term" value="F:heme binding"/>
    <property type="evidence" value="ECO:0007669"/>
    <property type="project" value="InterPro"/>
</dbReference>
<feature type="domain" description="DUF1587" evidence="1">
    <location>
        <begin position="181"/>
        <end position="222"/>
    </location>
</feature>
<sequence length="318" mass="35808">MFARSFIQQGTLLLSFVSIHAVTAVDEFEQVLKPLFAKRCVKCHGGEKVKGKVNLKEIANTKQFLAKPELIKQLIEVIDVADMPPEDEPRLTEAQRANLLATLKVQLRAATATVKGERIPIRRLNRFQYNNAVRDLFQLNRDVFPLPEKLMTRQTIYLNAPKMPDRVNVRSLTLNPADGLREVKAFPKDLRASHGFDNQANQLTLSPLLLDAFLRLSVSIVESPDFNENTVGVWDTFFTPPSEGTDLLADTRKRIAAFLKQAFRGPVEAATVDRYTAYALDKMKEELSFTDSMKKVASGALSSPMFLYRYPATDAKAY</sequence>
<dbReference type="AlphaFoldDB" id="A0A381WPA0"/>
<dbReference type="SUPFAM" id="SSF46626">
    <property type="entry name" value="Cytochrome c"/>
    <property type="match status" value="1"/>
</dbReference>
<name>A0A381WPA0_9ZZZZ</name>
<protein>
    <recommendedName>
        <fullName evidence="4">Cytochrome c domain-containing protein</fullName>
    </recommendedName>
</protein>
<dbReference type="EMBL" id="UINC01012444">
    <property type="protein sequence ID" value="SVA54349.1"/>
    <property type="molecule type" value="Genomic_DNA"/>
</dbReference>
<dbReference type="InterPro" id="IPR036909">
    <property type="entry name" value="Cyt_c-like_dom_sf"/>
</dbReference>
<feature type="non-terminal residue" evidence="3">
    <location>
        <position position="318"/>
    </location>
</feature>
<dbReference type="InterPro" id="IPR013036">
    <property type="entry name" value="DUF1587"/>
</dbReference>
<evidence type="ECO:0000259" key="1">
    <source>
        <dbReference type="Pfam" id="PF07626"/>
    </source>
</evidence>
<dbReference type="GO" id="GO:0009055">
    <property type="term" value="F:electron transfer activity"/>
    <property type="evidence" value="ECO:0007669"/>
    <property type="project" value="InterPro"/>
</dbReference>
<organism evidence="3">
    <name type="scientific">marine metagenome</name>
    <dbReference type="NCBI Taxonomy" id="408172"/>
    <lineage>
        <taxon>unclassified sequences</taxon>
        <taxon>metagenomes</taxon>
        <taxon>ecological metagenomes</taxon>
    </lineage>
</organism>
<accession>A0A381WPA0</accession>
<dbReference type="InterPro" id="IPR013043">
    <property type="entry name" value="DUF1595"/>
</dbReference>
<feature type="domain" description="DUF1595" evidence="2">
    <location>
        <begin position="252"/>
        <end position="310"/>
    </location>
</feature>
<evidence type="ECO:0000259" key="2">
    <source>
        <dbReference type="Pfam" id="PF07637"/>
    </source>
</evidence>
<dbReference type="Pfam" id="PF07626">
    <property type="entry name" value="PSD3"/>
    <property type="match status" value="2"/>
</dbReference>
<dbReference type="Pfam" id="PF07637">
    <property type="entry name" value="PSD5"/>
    <property type="match status" value="1"/>
</dbReference>
<gene>
    <name evidence="3" type="ORF">METZ01_LOCUS107203</name>
</gene>
<evidence type="ECO:0008006" key="4">
    <source>
        <dbReference type="Google" id="ProtNLM"/>
    </source>
</evidence>